<comment type="catalytic activity">
    <reaction evidence="9">
        <text>adenosine + H2O + H(+) = inosine + NH4(+)</text>
        <dbReference type="Rhea" id="RHEA:24408"/>
        <dbReference type="ChEBI" id="CHEBI:15377"/>
        <dbReference type="ChEBI" id="CHEBI:15378"/>
        <dbReference type="ChEBI" id="CHEBI:16335"/>
        <dbReference type="ChEBI" id="CHEBI:17596"/>
        <dbReference type="ChEBI" id="CHEBI:28938"/>
        <dbReference type="EC" id="3.5.4.4"/>
    </reaction>
</comment>
<dbReference type="Pfam" id="PF00962">
    <property type="entry name" value="A_deaminase"/>
    <property type="match status" value="1"/>
</dbReference>
<protein>
    <recommendedName>
        <fullName evidence="4">adenosine deaminase</fullName>
        <ecNumber evidence="4">3.5.4.4</ecNumber>
    </recommendedName>
</protein>
<comment type="subcellular location">
    <subcellularLocation>
        <location evidence="2">Secreted</location>
    </subcellularLocation>
</comment>
<dbReference type="Proteomes" id="UP000240883">
    <property type="component" value="Unassembled WGS sequence"/>
</dbReference>
<evidence type="ECO:0000256" key="6">
    <source>
        <dbReference type="ARBA" id="ARBA00022723"/>
    </source>
</evidence>
<sequence length="723" mass="82278">MPADTNAKISSEAERPRQGWLAKCGIHLPVRERRASEELPNRPVMILADSKEKKRKRTSQSPVPITRTAVHMGTTRGLEKPHSSVEATLAAFEKARRNGDGLAQYEIARDGILKAELEQSWDLPVKKDASDIEKRAAAIIHAIREFERDFIFGNVASEAIPGPETRDMGGQFVTNKDHIENRSKLYRIAKQLPKGALLHLHYNAELNPGILLQQARDIKNMYIRSTQPLLTRKDLEETEMVLNVWDPDEVTPDVNIFSKDYKGTLKSKNVDKDIWMTWKDFRQQFPMQFPGAYKQDRSETIIDRASCAEPGKLVLGPAENWLKQKMILSEEEVYGINQTVNGVWARFNQATRAFKGLANYESVYKKYIDQAIERLIEEKVMYAELRPMLMDKFIPADSGKTQIDHAGQMQIIVDAIEKKKKALSSKGELHKFPFGLKIVYCAPRSIPKTRMQQEMMDCLKLKVQFNNLICGFDLVGAEDRPNHVGYYKEELVAFRHVCKEQGLDLPFLFHAGETLLDTGGSKDPSNSNLIDALVLDAKRIGHGFSLMKHPVLVEKFKIKDNQKGICVELCPISNELLHLCRNIKEHPYPELLAAGIPCTVNSDNPSLFGNSMSHEFYQIMVGSPSISLHSWKQLAIWSLEYSCLSEKEVQQGKSYYEQSWTQFCRQVVNRYGRLMAGDKIIEDVAKAAYDRKSNSWEAEYANWDTENDIVLEANTLQLEPDDA</sequence>
<dbReference type="InterPro" id="IPR006330">
    <property type="entry name" value="Ado/ade_deaminase"/>
</dbReference>
<evidence type="ECO:0000256" key="4">
    <source>
        <dbReference type="ARBA" id="ARBA00012784"/>
    </source>
</evidence>
<comment type="cofactor">
    <cofactor evidence="1">
        <name>Zn(2+)</name>
        <dbReference type="ChEBI" id="CHEBI:29105"/>
    </cofactor>
</comment>
<evidence type="ECO:0000313" key="11">
    <source>
        <dbReference type="EMBL" id="PSN66413.1"/>
    </source>
</evidence>
<reference evidence="11 12" key="1">
    <citation type="journal article" date="2018" name="Front. Microbiol.">
        <title>Genome-Wide Analysis of Corynespora cassiicola Leaf Fall Disease Putative Effectors.</title>
        <authorList>
            <person name="Lopez D."/>
            <person name="Ribeiro S."/>
            <person name="Label P."/>
            <person name="Fumanal B."/>
            <person name="Venisse J.S."/>
            <person name="Kohler A."/>
            <person name="de Oliveira R.R."/>
            <person name="Labutti K."/>
            <person name="Lipzen A."/>
            <person name="Lail K."/>
            <person name="Bauer D."/>
            <person name="Ohm R.A."/>
            <person name="Barry K.W."/>
            <person name="Spatafora J."/>
            <person name="Grigoriev I.V."/>
            <person name="Martin F.M."/>
            <person name="Pujade-Renaud V."/>
        </authorList>
    </citation>
    <scope>NUCLEOTIDE SEQUENCE [LARGE SCALE GENOMIC DNA]</scope>
    <source>
        <strain evidence="11 12">Philippines</strain>
    </source>
</reference>
<dbReference type="STRING" id="1448308.A0A2T2NLV6"/>
<gene>
    <name evidence="11" type="ORF">BS50DRAFT_601306</name>
</gene>
<evidence type="ECO:0000256" key="8">
    <source>
        <dbReference type="ARBA" id="ARBA00022801"/>
    </source>
</evidence>
<dbReference type="SUPFAM" id="SSF51556">
    <property type="entry name" value="Metallo-dependent hydrolases"/>
    <property type="match status" value="1"/>
</dbReference>
<dbReference type="EC" id="3.5.4.4" evidence="4"/>
<dbReference type="AlphaFoldDB" id="A0A2T2NLV6"/>
<keyword evidence="12" id="KW-1185">Reference proteome</keyword>
<dbReference type="EMBL" id="KZ678136">
    <property type="protein sequence ID" value="PSN66413.1"/>
    <property type="molecule type" value="Genomic_DNA"/>
</dbReference>
<dbReference type="GO" id="GO:0006154">
    <property type="term" value="P:adenosine catabolic process"/>
    <property type="evidence" value="ECO:0007669"/>
    <property type="project" value="TreeGrafter"/>
</dbReference>
<dbReference type="FunFam" id="3.20.20.140:FF:000017">
    <property type="entry name" value="Adenosine deaminase 2"/>
    <property type="match status" value="1"/>
</dbReference>
<name>A0A2T2NLV6_CORCC</name>
<evidence type="ECO:0000256" key="3">
    <source>
        <dbReference type="ARBA" id="ARBA00006083"/>
    </source>
</evidence>
<keyword evidence="6" id="KW-0479">Metal-binding</keyword>
<keyword evidence="7" id="KW-0732">Signal</keyword>
<dbReference type="GO" id="GO:0005576">
    <property type="term" value="C:extracellular region"/>
    <property type="evidence" value="ECO:0007669"/>
    <property type="project" value="UniProtKB-SubCell"/>
</dbReference>
<keyword evidence="8 11" id="KW-0378">Hydrolase</keyword>
<dbReference type="GO" id="GO:0046872">
    <property type="term" value="F:metal ion binding"/>
    <property type="evidence" value="ECO:0007669"/>
    <property type="project" value="UniProtKB-KW"/>
</dbReference>
<dbReference type="PANTHER" id="PTHR11409:SF37">
    <property type="entry name" value="ADENOSINE DEAMINASE DOMAIN-CONTAINING PROTEIN"/>
    <property type="match status" value="1"/>
</dbReference>
<comment type="similarity">
    <text evidence="3">Belongs to the metallo-dependent hydrolases superfamily. Adenosine and AMP deaminases family. ADGF subfamily.</text>
</comment>
<evidence type="ECO:0000259" key="10">
    <source>
        <dbReference type="Pfam" id="PF00962"/>
    </source>
</evidence>
<evidence type="ECO:0000256" key="5">
    <source>
        <dbReference type="ARBA" id="ARBA00022525"/>
    </source>
</evidence>
<evidence type="ECO:0000256" key="1">
    <source>
        <dbReference type="ARBA" id="ARBA00001947"/>
    </source>
</evidence>
<evidence type="ECO:0000256" key="7">
    <source>
        <dbReference type="ARBA" id="ARBA00022729"/>
    </source>
</evidence>
<evidence type="ECO:0000256" key="2">
    <source>
        <dbReference type="ARBA" id="ARBA00004613"/>
    </source>
</evidence>
<evidence type="ECO:0000313" key="12">
    <source>
        <dbReference type="Proteomes" id="UP000240883"/>
    </source>
</evidence>
<proteinExistence type="inferred from homology"/>
<dbReference type="InterPro" id="IPR032466">
    <property type="entry name" value="Metal_Hydrolase"/>
</dbReference>
<dbReference type="OrthoDB" id="7202371at2759"/>
<accession>A0A2T2NLV6</accession>
<dbReference type="Gene3D" id="3.20.20.140">
    <property type="entry name" value="Metal-dependent hydrolases"/>
    <property type="match status" value="1"/>
</dbReference>
<dbReference type="GO" id="GO:0046103">
    <property type="term" value="P:inosine biosynthetic process"/>
    <property type="evidence" value="ECO:0007669"/>
    <property type="project" value="TreeGrafter"/>
</dbReference>
<dbReference type="GO" id="GO:0004000">
    <property type="term" value="F:adenosine deaminase activity"/>
    <property type="evidence" value="ECO:0007669"/>
    <property type="project" value="TreeGrafter"/>
</dbReference>
<dbReference type="InterPro" id="IPR001365">
    <property type="entry name" value="A_deaminase_dom"/>
</dbReference>
<evidence type="ECO:0000256" key="9">
    <source>
        <dbReference type="ARBA" id="ARBA00047764"/>
    </source>
</evidence>
<organism evidence="11 12">
    <name type="scientific">Corynespora cassiicola Philippines</name>
    <dbReference type="NCBI Taxonomy" id="1448308"/>
    <lineage>
        <taxon>Eukaryota</taxon>
        <taxon>Fungi</taxon>
        <taxon>Dikarya</taxon>
        <taxon>Ascomycota</taxon>
        <taxon>Pezizomycotina</taxon>
        <taxon>Dothideomycetes</taxon>
        <taxon>Pleosporomycetidae</taxon>
        <taxon>Pleosporales</taxon>
        <taxon>Corynesporascaceae</taxon>
        <taxon>Corynespora</taxon>
    </lineage>
</organism>
<feature type="domain" description="Adenosine deaminase" evidence="10">
    <location>
        <begin position="356"/>
        <end position="648"/>
    </location>
</feature>
<keyword evidence="5" id="KW-0964">Secreted</keyword>
<dbReference type="PANTHER" id="PTHR11409">
    <property type="entry name" value="ADENOSINE DEAMINASE"/>
    <property type="match status" value="1"/>
</dbReference>